<evidence type="ECO:0000313" key="2">
    <source>
        <dbReference type="Proteomes" id="UP000196228"/>
    </source>
</evidence>
<dbReference type="Proteomes" id="UP000196228">
    <property type="component" value="Chromosome"/>
</dbReference>
<accession>A0A1Y0HZ73</accession>
<name>A0A1Y0HZ73_CELCE</name>
<dbReference type="InterPro" id="IPR019587">
    <property type="entry name" value="Polyketide_cyclase/dehydratase"/>
</dbReference>
<evidence type="ECO:0008006" key="3">
    <source>
        <dbReference type="Google" id="ProtNLM"/>
    </source>
</evidence>
<reference evidence="1 2" key="1">
    <citation type="submission" date="2017-05" db="EMBL/GenBank/DDBJ databases">
        <authorList>
            <person name="Song R."/>
            <person name="Chenine A.L."/>
            <person name="Ruprecht R.M."/>
        </authorList>
    </citation>
    <scope>NUCLEOTIDE SEQUENCE [LARGE SCALE GENOMIC DNA]</scope>
    <source>
        <strain evidence="1 2">PSBB019</strain>
    </source>
</reference>
<dbReference type="Gene3D" id="3.30.530.20">
    <property type="match status" value="1"/>
</dbReference>
<sequence length="159" mass="17882">MPGGGRTVWRRVTLDVHLDHPPSRVFPYFADPGRWPEFAPAVVSRSPVDDGPLRVGSRWAAVDRVGPFRVRFTDVLEVVEPDRRVVWHSTAPWNSRVEYVTTPDGGGTRVRADYHGDVAAGLRLVALLPTAVLARILLRDFTGLRRVLETEDRARARRP</sequence>
<proteinExistence type="predicted"/>
<dbReference type="KEGG" id="cceu:CBR64_19570"/>
<evidence type="ECO:0000313" key="1">
    <source>
        <dbReference type="EMBL" id="ARU53300.1"/>
    </source>
</evidence>
<protein>
    <recommendedName>
        <fullName evidence="3">SRPBCC family protein</fullName>
    </recommendedName>
</protein>
<dbReference type="Pfam" id="PF10604">
    <property type="entry name" value="Polyketide_cyc2"/>
    <property type="match status" value="1"/>
</dbReference>
<dbReference type="AlphaFoldDB" id="A0A1Y0HZ73"/>
<dbReference type="EMBL" id="CP021383">
    <property type="protein sequence ID" value="ARU53300.1"/>
    <property type="molecule type" value="Genomic_DNA"/>
</dbReference>
<dbReference type="InterPro" id="IPR023393">
    <property type="entry name" value="START-like_dom_sf"/>
</dbReference>
<organism evidence="1 2">
    <name type="scientific">Cellulosimicrobium cellulans</name>
    <name type="common">Arthrobacter luteus</name>
    <dbReference type="NCBI Taxonomy" id="1710"/>
    <lineage>
        <taxon>Bacteria</taxon>
        <taxon>Bacillati</taxon>
        <taxon>Actinomycetota</taxon>
        <taxon>Actinomycetes</taxon>
        <taxon>Micrococcales</taxon>
        <taxon>Promicromonosporaceae</taxon>
        <taxon>Cellulosimicrobium</taxon>
    </lineage>
</organism>
<dbReference type="SUPFAM" id="SSF55961">
    <property type="entry name" value="Bet v1-like"/>
    <property type="match status" value="1"/>
</dbReference>
<gene>
    <name evidence="1" type="ORF">CBR64_19570</name>
</gene>